<name>A0A9E7EUZ4_9LILI</name>
<dbReference type="PANTHER" id="PTHR33565:SF18">
    <property type="entry name" value="OS09G0437500 PROTEIN"/>
    <property type="match status" value="1"/>
</dbReference>
<dbReference type="OrthoDB" id="6353017at2759"/>
<dbReference type="InterPro" id="IPR008406">
    <property type="entry name" value="DRM/ARP"/>
</dbReference>
<evidence type="ECO:0000313" key="4">
    <source>
        <dbReference type="EMBL" id="URD84679.1"/>
    </source>
</evidence>
<organism evidence="4 5">
    <name type="scientific">Musa troglodytarum</name>
    <name type="common">fe'i banana</name>
    <dbReference type="NCBI Taxonomy" id="320322"/>
    <lineage>
        <taxon>Eukaryota</taxon>
        <taxon>Viridiplantae</taxon>
        <taxon>Streptophyta</taxon>
        <taxon>Embryophyta</taxon>
        <taxon>Tracheophyta</taxon>
        <taxon>Spermatophyta</taxon>
        <taxon>Magnoliopsida</taxon>
        <taxon>Liliopsida</taxon>
        <taxon>Zingiberales</taxon>
        <taxon>Musaceae</taxon>
        <taxon>Musa</taxon>
    </lineage>
</organism>
<comment type="similarity">
    <text evidence="1">Belongs to the DRM1/ARP family.</text>
</comment>
<feature type="region of interest" description="Disordered" evidence="2">
    <location>
        <begin position="1"/>
        <end position="26"/>
    </location>
</feature>
<feature type="region of interest" description="Disordered" evidence="2">
    <location>
        <begin position="86"/>
        <end position="105"/>
    </location>
</feature>
<evidence type="ECO:0000313" key="5">
    <source>
        <dbReference type="Proteomes" id="UP001055439"/>
    </source>
</evidence>
<dbReference type="PANTHER" id="PTHR33565">
    <property type="entry name" value="DORMANCY-ASSOCIATED PROTEIN 1"/>
    <property type="match status" value="1"/>
</dbReference>
<dbReference type="EMBL" id="CP097503">
    <property type="protein sequence ID" value="URD80194.1"/>
    <property type="molecule type" value="Genomic_DNA"/>
</dbReference>
<reference evidence="4" key="1">
    <citation type="submission" date="2022-05" db="EMBL/GenBank/DDBJ databases">
        <title>The Musa troglodytarum L. genome provides insights into the mechanism of non-climacteric behaviour and enrichment of carotenoids.</title>
        <authorList>
            <person name="Wang J."/>
        </authorList>
    </citation>
    <scope>NUCLEOTIDE SEQUENCE</scope>
    <source>
        <tissue evidence="4">Leaf</tissue>
    </source>
</reference>
<dbReference type="EMBL" id="CP097503">
    <property type="protein sequence ID" value="URD84679.1"/>
    <property type="molecule type" value="Genomic_DNA"/>
</dbReference>
<evidence type="ECO:0000256" key="2">
    <source>
        <dbReference type="SAM" id="MobiDB-lite"/>
    </source>
</evidence>
<sequence>MGLLDQLWDDTVAGPRSGSSPPLASAPVPAKASFDLMMPPLIRSLQWRPCGGGAEGAAKDAYTGRSEGAGEEVAVRATRSIMINRPAGCSSPANAKPPVSPAGSTPPTRPFPFCRTSISVLLASSFWLHDYLEVGSGTDSGGNHHPMLMEEWKEEWHALDPRILHETM</sequence>
<protein>
    <submittedName>
        <fullName evidence="4">Auxin-repressed protein</fullName>
    </submittedName>
</protein>
<keyword evidence="5" id="KW-1185">Reference proteome</keyword>
<feature type="compositionally biased region" description="Low complexity" evidence="2">
    <location>
        <begin position="13"/>
        <end position="26"/>
    </location>
</feature>
<proteinExistence type="inferred from homology"/>
<accession>A0A9E7EUZ4</accession>
<evidence type="ECO:0000313" key="3">
    <source>
        <dbReference type="EMBL" id="URD80194.1"/>
    </source>
</evidence>
<gene>
    <name evidence="4" type="ORF">MUK42_05688</name>
    <name evidence="3" type="ORF">MUK42_05754</name>
</gene>
<evidence type="ECO:0000256" key="1">
    <source>
        <dbReference type="ARBA" id="ARBA00010502"/>
    </source>
</evidence>
<dbReference type="AlphaFoldDB" id="A0A9E7EUZ4"/>
<dbReference type="Proteomes" id="UP001055439">
    <property type="component" value="Chromosome 10"/>
</dbReference>